<organism evidence="1 2">
    <name type="scientific">Lysobacter antibioticus</name>
    <dbReference type="NCBI Taxonomy" id="84531"/>
    <lineage>
        <taxon>Bacteria</taxon>
        <taxon>Pseudomonadati</taxon>
        <taxon>Pseudomonadota</taxon>
        <taxon>Gammaproteobacteria</taxon>
        <taxon>Lysobacterales</taxon>
        <taxon>Lysobacteraceae</taxon>
        <taxon>Lysobacter</taxon>
    </lineage>
</organism>
<evidence type="ECO:0000313" key="2">
    <source>
        <dbReference type="Proteomes" id="UP000060787"/>
    </source>
</evidence>
<dbReference type="AlphaFoldDB" id="A0A0S2FGD1"/>
<keyword evidence="2" id="KW-1185">Reference proteome</keyword>
<protein>
    <submittedName>
        <fullName evidence="1">Uncharacterized protein</fullName>
    </submittedName>
</protein>
<dbReference type="EMBL" id="CP011129">
    <property type="protein sequence ID" value="ALN82593.1"/>
    <property type="molecule type" value="Genomic_DNA"/>
</dbReference>
<proteinExistence type="predicted"/>
<dbReference type="KEGG" id="lab:LA76x_4485"/>
<reference evidence="1 2" key="1">
    <citation type="journal article" date="2015" name="BMC Genomics">
        <title>Comparative genomics and metabolic profiling of the genus Lysobacter.</title>
        <authorList>
            <person name="de Bruijn I."/>
            <person name="Cheng X."/>
            <person name="de Jager V."/>
            <person name="Exposito R.G."/>
            <person name="Watrous J."/>
            <person name="Patel N."/>
            <person name="Postma J."/>
            <person name="Dorrestein P.C."/>
            <person name="Kobayashi D."/>
            <person name="Raaijmakers J.M."/>
        </authorList>
    </citation>
    <scope>NUCLEOTIDE SEQUENCE [LARGE SCALE GENOMIC DNA]</scope>
    <source>
        <strain evidence="1 2">76</strain>
    </source>
</reference>
<dbReference type="PATRIC" id="fig|84531.8.peg.4481"/>
<sequence>MTAALQAKYKHNPAPKQPYQITLTLADAPGSFAKLEGSVYYEAPDCRYMPDRIAGFFLTPSVDLPMSYSKVGETSYIATIQADAMLDEDYFGEGMCHWELASVNTSLKATGAKTDTSYVANLLGDEVRGQKARTNYYVKYDYPGSDPEERSDFGVVDRSRYKPELQDQLFSITLTPKAATP</sequence>
<evidence type="ECO:0000313" key="1">
    <source>
        <dbReference type="EMBL" id="ALN82593.1"/>
    </source>
</evidence>
<name>A0A0S2FGD1_LYSAN</name>
<dbReference type="Proteomes" id="UP000060787">
    <property type="component" value="Chromosome"/>
</dbReference>
<gene>
    <name evidence="1" type="ORF">LA76x_4485</name>
</gene>
<accession>A0A0S2FGD1</accession>